<evidence type="ECO:0008006" key="5">
    <source>
        <dbReference type="Google" id="ProtNLM"/>
    </source>
</evidence>
<dbReference type="RefSeq" id="WP_109324095.1">
    <property type="nucleotide sequence ID" value="NZ_CP029346.1"/>
</dbReference>
<evidence type="ECO:0000256" key="2">
    <source>
        <dbReference type="SAM" id="Phobius"/>
    </source>
</evidence>
<evidence type="ECO:0000256" key="1">
    <source>
        <dbReference type="SAM" id="MobiDB-lite"/>
    </source>
</evidence>
<organism evidence="3 4">
    <name type="scientific">Aquirufa nivalisilvae</name>
    <dbReference type="NCBI Taxonomy" id="2516557"/>
    <lineage>
        <taxon>Bacteria</taxon>
        <taxon>Pseudomonadati</taxon>
        <taxon>Bacteroidota</taxon>
        <taxon>Cytophagia</taxon>
        <taxon>Cytophagales</taxon>
        <taxon>Flectobacillaceae</taxon>
        <taxon>Aquirufa</taxon>
    </lineage>
</organism>
<keyword evidence="2" id="KW-0472">Membrane</keyword>
<feature type="region of interest" description="Disordered" evidence="1">
    <location>
        <begin position="83"/>
        <end position="138"/>
    </location>
</feature>
<dbReference type="EMBL" id="CP029346">
    <property type="protein sequence ID" value="AWL10112.1"/>
    <property type="molecule type" value="Genomic_DNA"/>
</dbReference>
<feature type="transmembrane region" description="Helical" evidence="2">
    <location>
        <begin position="40"/>
        <end position="61"/>
    </location>
</feature>
<sequence length="253" mass="27772">MSANLEELTTLDEIVFQHRNQAYGAFQLRNSYPSTLNKSALKGSAIFTIAIVLMFCVHLWLDARSVKTDASKEVTAEVMRLAPPPPVKKQDELAPPPPKEIPKVTTTKFLPPEIRPDDDPEPVVRPPEQDKIKGNPGRVDAIGDVNEGQADGPEIEAEPPVIAFPLNNGIWEWPSGKSLQSLIPSGSTACSIDFRVKIKADGTVKEIQANSDCESNVEGILTNYFKNHRFVLQNTKKVGSGIAVTSKKDYILN</sequence>
<evidence type="ECO:0000313" key="3">
    <source>
        <dbReference type="EMBL" id="AWL10112.1"/>
    </source>
</evidence>
<keyword evidence="4" id="KW-1185">Reference proteome</keyword>
<name>A0A2S2DXT2_9BACT</name>
<accession>A0A2S2DXT2</accession>
<keyword evidence="2" id="KW-0812">Transmembrane</keyword>
<dbReference type="Proteomes" id="UP000245468">
    <property type="component" value="Chromosome"/>
</dbReference>
<reference evidence="4" key="1">
    <citation type="submission" date="2018-05" db="EMBL/GenBank/DDBJ databases">
        <title>Pseudarcicella sp. HME7025 Genome sequencing and assembly.</title>
        <authorList>
            <person name="Kim H."/>
            <person name="Kang H."/>
            <person name="Joh K."/>
        </authorList>
    </citation>
    <scope>NUCLEOTIDE SEQUENCE [LARGE SCALE GENOMIC DNA]</scope>
    <source>
        <strain evidence="4">HME7025</strain>
    </source>
</reference>
<gene>
    <name evidence="3" type="ORF">HME7025_02265</name>
</gene>
<dbReference type="KEGG" id="psez:HME7025_02265"/>
<dbReference type="AlphaFoldDB" id="A0A2S2DXT2"/>
<keyword evidence="2" id="KW-1133">Transmembrane helix</keyword>
<evidence type="ECO:0000313" key="4">
    <source>
        <dbReference type="Proteomes" id="UP000245468"/>
    </source>
</evidence>
<proteinExistence type="predicted"/>
<dbReference type="OrthoDB" id="951650at2"/>
<protein>
    <recommendedName>
        <fullName evidence="5">Energy transducer TonB</fullName>
    </recommendedName>
</protein>